<organism evidence="2 3">
    <name type="scientific">Nyssa sinensis</name>
    <dbReference type="NCBI Taxonomy" id="561372"/>
    <lineage>
        <taxon>Eukaryota</taxon>
        <taxon>Viridiplantae</taxon>
        <taxon>Streptophyta</taxon>
        <taxon>Embryophyta</taxon>
        <taxon>Tracheophyta</taxon>
        <taxon>Spermatophyta</taxon>
        <taxon>Magnoliopsida</taxon>
        <taxon>eudicotyledons</taxon>
        <taxon>Gunneridae</taxon>
        <taxon>Pentapetalae</taxon>
        <taxon>asterids</taxon>
        <taxon>Cornales</taxon>
        <taxon>Nyssaceae</taxon>
        <taxon>Nyssa</taxon>
    </lineage>
</organism>
<evidence type="ECO:0000313" key="2">
    <source>
        <dbReference type="EMBL" id="KAA8519361.1"/>
    </source>
</evidence>
<proteinExistence type="predicted"/>
<dbReference type="Proteomes" id="UP000325577">
    <property type="component" value="Linkage Group LG6"/>
</dbReference>
<evidence type="ECO:0000256" key="1">
    <source>
        <dbReference type="SAM" id="MobiDB-lite"/>
    </source>
</evidence>
<protein>
    <submittedName>
        <fullName evidence="2">Uncharacterized protein</fullName>
    </submittedName>
</protein>
<keyword evidence="3" id="KW-1185">Reference proteome</keyword>
<feature type="compositionally biased region" description="Gly residues" evidence="1">
    <location>
        <begin position="92"/>
        <end position="101"/>
    </location>
</feature>
<dbReference type="EMBL" id="CM018049">
    <property type="protein sequence ID" value="KAA8519361.1"/>
    <property type="molecule type" value="Genomic_DNA"/>
</dbReference>
<name>A0A5J4ZQL1_9ASTE</name>
<reference evidence="2 3" key="1">
    <citation type="submission" date="2019-09" db="EMBL/GenBank/DDBJ databases">
        <title>A chromosome-level genome assembly of the Chinese tupelo Nyssa sinensis.</title>
        <authorList>
            <person name="Yang X."/>
            <person name="Kang M."/>
            <person name="Yang Y."/>
            <person name="Xiong H."/>
            <person name="Wang M."/>
            <person name="Zhang Z."/>
            <person name="Wang Z."/>
            <person name="Wu H."/>
            <person name="Ma T."/>
            <person name="Liu J."/>
            <person name="Xi Z."/>
        </authorList>
    </citation>
    <scope>NUCLEOTIDE SEQUENCE [LARGE SCALE GENOMIC DNA]</scope>
    <source>
        <strain evidence="2">J267</strain>
        <tissue evidence="2">Leaf</tissue>
    </source>
</reference>
<sequence>MFNFLIRPKRYRTLRYFEGTVGGASVILAIEYQFGVFSSASLTCGSSFSSRKSSALISSDGSCGGFRVGRDGGQHSHPGGGHGRGGRDSGCGKHGGRGGWVGRAISGNIRS</sequence>
<feature type="region of interest" description="Disordered" evidence="1">
    <location>
        <begin position="67"/>
        <end position="111"/>
    </location>
</feature>
<accession>A0A5J4ZQL1</accession>
<feature type="compositionally biased region" description="Low complexity" evidence="1">
    <location>
        <begin position="102"/>
        <end position="111"/>
    </location>
</feature>
<gene>
    <name evidence="2" type="ORF">F0562_013617</name>
</gene>
<dbReference type="AlphaFoldDB" id="A0A5J4ZQL1"/>
<evidence type="ECO:0000313" key="3">
    <source>
        <dbReference type="Proteomes" id="UP000325577"/>
    </source>
</evidence>